<dbReference type="EMBL" id="JAHRIO010031008">
    <property type="protein sequence ID" value="MEQ2168445.1"/>
    <property type="molecule type" value="Genomic_DNA"/>
</dbReference>
<evidence type="ECO:0000313" key="2">
    <source>
        <dbReference type="Proteomes" id="UP001476798"/>
    </source>
</evidence>
<evidence type="ECO:0000313" key="1">
    <source>
        <dbReference type="EMBL" id="MEQ2168445.1"/>
    </source>
</evidence>
<organism evidence="1 2">
    <name type="scientific">Goodea atripinnis</name>
    <dbReference type="NCBI Taxonomy" id="208336"/>
    <lineage>
        <taxon>Eukaryota</taxon>
        <taxon>Metazoa</taxon>
        <taxon>Chordata</taxon>
        <taxon>Craniata</taxon>
        <taxon>Vertebrata</taxon>
        <taxon>Euteleostomi</taxon>
        <taxon>Actinopterygii</taxon>
        <taxon>Neopterygii</taxon>
        <taxon>Teleostei</taxon>
        <taxon>Neoteleostei</taxon>
        <taxon>Acanthomorphata</taxon>
        <taxon>Ovalentaria</taxon>
        <taxon>Atherinomorphae</taxon>
        <taxon>Cyprinodontiformes</taxon>
        <taxon>Goodeidae</taxon>
        <taxon>Goodea</taxon>
    </lineage>
</organism>
<keyword evidence="2" id="KW-1185">Reference proteome</keyword>
<proteinExistence type="predicted"/>
<comment type="caution">
    <text evidence="1">The sequence shown here is derived from an EMBL/GenBank/DDBJ whole genome shotgun (WGS) entry which is preliminary data.</text>
</comment>
<reference evidence="1 2" key="1">
    <citation type="submission" date="2021-06" db="EMBL/GenBank/DDBJ databases">
        <authorList>
            <person name="Palmer J.M."/>
        </authorList>
    </citation>
    <scope>NUCLEOTIDE SEQUENCE [LARGE SCALE GENOMIC DNA]</scope>
    <source>
        <strain evidence="1 2">GA_2019</strain>
        <tissue evidence="1">Muscle</tissue>
    </source>
</reference>
<gene>
    <name evidence="1" type="ORF">GOODEAATRI_014473</name>
</gene>
<name>A0ABV0NAK9_9TELE</name>
<dbReference type="Proteomes" id="UP001476798">
    <property type="component" value="Unassembled WGS sequence"/>
</dbReference>
<sequence length="107" mass="12192">MCKKVKYLKTFLKNFENEINSDCLNGIGTGEFAPNHCVITRLSLPGKDFSSVLDRRLQLIGNLGSRRSRVTFVQAGEQKTNEPDLYPLRAAEKVNPSWRWCQSSWVS</sequence>
<protein>
    <submittedName>
        <fullName evidence="1">Uncharacterized protein</fullName>
    </submittedName>
</protein>
<accession>A0ABV0NAK9</accession>